<dbReference type="InterPro" id="IPR009459">
    <property type="entry name" value="MucBP_dom"/>
</dbReference>
<dbReference type="Gene3D" id="2.30.30.420">
    <property type="entry name" value="glucansucrase"/>
    <property type="match status" value="1"/>
</dbReference>
<dbReference type="GO" id="GO:0046527">
    <property type="term" value="F:glucosyltransferase activity"/>
    <property type="evidence" value="ECO:0007669"/>
    <property type="project" value="InterPro"/>
</dbReference>
<dbReference type="Pfam" id="PF03382">
    <property type="entry name" value="DUF285"/>
    <property type="match status" value="1"/>
</dbReference>
<evidence type="ECO:0000256" key="4">
    <source>
        <dbReference type="ARBA" id="ARBA00022676"/>
    </source>
</evidence>
<evidence type="ECO:0000256" key="7">
    <source>
        <dbReference type="ARBA" id="ARBA00022737"/>
    </source>
</evidence>
<dbReference type="Pfam" id="PF19258">
    <property type="entry name" value="KxYKxGKxW_sig"/>
    <property type="match status" value="1"/>
</dbReference>
<comment type="catalytic activity">
    <reaction evidence="1">
        <text>[(1-&gt;6)-alpha-D-glucosyl](n) + sucrose = [(1-&gt;6)-alpha-D-glucosyl](n+1) + D-fructose</text>
        <dbReference type="Rhea" id="RHEA:18825"/>
        <dbReference type="Rhea" id="RHEA-COMP:11144"/>
        <dbReference type="Rhea" id="RHEA-COMP:11145"/>
        <dbReference type="ChEBI" id="CHEBI:17992"/>
        <dbReference type="ChEBI" id="CHEBI:18269"/>
        <dbReference type="ChEBI" id="CHEBI:37721"/>
        <dbReference type="EC" id="2.4.1.5"/>
    </reaction>
</comment>
<dbReference type="SMR" id="A0A1Z2RUH0"/>
<dbReference type="InterPro" id="IPR011889">
    <property type="entry name" value="Liste_lipo_26"/>
</dbReference>
<organism evidence="11">
    <name type="scientific">Limosilactobacillus fermentum</name>
    <name type="common">Lactobacillus fermentum</name>
    <dbReference type="NCBI Taxonomy" id="1613"/>
    <lineage>
        <taxon>Bacteria</taxon>
        <taxon>Bacillati</taxon>
        <taxon>Bacillota</taxon>
        <taxon>Bacilli</taxon>
        <taxon>Lactobacillales</taxon>
        <taxon>Lactobacillaceae</taxon>
        <taxon>Limosilactobacillus</taxon>
    </lineage>
</organism>
<dbReference type="NCBIfam" id="TIGR03715">
    <property type="entry name" value="KxYKxGKxW"/>
    <property type="match status" value="1"/>
</dbReference>
<dbReference type="InterPro" id="IPR005046">
    <property type="entry name" value="DUF285"/>
</dbReference>
<evidence type="ECO:0000256" key="1">
    <source>
        <dbReference type="ARBA" id="ARBA00001152"/>
    </source>
</evidence>
<dbReference type="Gene3D" id="3.10.20.320">
    <property type="entry name" value="Putative peptidoglycan bound protein (lpxtg motif)"/>
    <property type="match status" value="1"/>
</dbReference>
<dbReference type="SUPFAM" id="SSF69360">
    <property type="entry name" value="Cell wall binding repeat"/>
    <property type="match status" value="2"/>
</dbReference>
<evidence type="ECO:0000259" key="10">
    <source>
        <dbReference type="Pfam" id="PF06458"/>
    </source>
</evidence>
<keyword evidence="7" id="KW-0677">Repeat</keyword>
<feature type="region of interest" description="Disordered" evidence="8">
    <location>
        <begin position="1274"/>
        <end position="1309"/>
    </location>
</feature>
<protein>
    <recommendedName>
        <fullName evidence="3">dextransucrase</fullName>
        <ecNumber evidence="3">2.4.1.5</ecNumber>
    </recommendedName>
</protein>
<evidence type="ECO:0000256" key="2">
    <source>
        <dbReference type="ARBA" id="ARBA00009247"/>
    </source>
</evidence>
<accession>A0A1Z2RUH0</accession>
<dbReference type="EMBL" id="KY595732">
    <property type="protein sequence ID" value="ASA47860.1"/>
    <property type="molecule type" value="Genomic_DNA"/>
</dbReference>
<dbReference type="InterPro" id="IPR017853">
    <property type="entry name" value="GH"/>
</dbReference>
<proteinExistence type="inferred from homology"/>
<reference evidence="11" key="1">
    <citation type="submission" date="2017-02" db="EMBL/GenBank/DDBJ databases">
        <title>Identification of novel starch-converting Glycoside Hydrolase 70 enzymes in the Nestle Culture Collection genome database: Functional characterization of the Lactobacillus reuteri NCC 2613 GtfB enzyme.</title>
        <authorList>
            <person name="Duboux S.S."/>
        </authorList>
    </citation>
    <scope>NUCLEOTIDE SEQUENCE</scope>
    <source>
        <strain evidence="11">NCC3053</strain>
    </source>
</reference>
<dbReference type="GO" id="GO:0047849">
    <property type="term" value="F:dextransucrase activity"/>
    <property type="evidence" value="ECO:0007669"/>
    <property type="project" value="UniProtKB-EC"/>
</dbReference>
<sequence>MTKEHKKLYKAGKNWIVATLTATTITLLGGIGTHTVHADTTIESSQDVQTTSVNQTNQVDNSNDSVTINQPVAVQNSQPAQSAADAAVATADSAQSATDAAIASAQVTSDAVSAIASATAEAKAGANDAIIRAKSAWDVAVQSSQTAQNDQSVQGNQTNQTVPSSATAAADTSNSDSLDSNIYGTVNVKDWDYQNDSNTFNLTSYHGQDTRHIIVPNLNDFDNAGVKIGNATGVGISSKLARSLASQSLAFAISKTSGKYSDKVTATDNDWSSVFSNAGLINADVSNLDTRNITNMNALFAGSTRLKTVGNLSHWDTSNVRDMSSMFNDYNGVIGDLSHWNVSNVRDMSSMFGGYEGVIGGLSHWNVSNVRDMSSMFRFCNGVIGDLSHWNVSNVRDMSSMFSASLASVSGLNTWNTRQTTDMSMMFTGSSLPYKIVASNESSVIPNQVTLKDNTGKFLAIIDTPTIYDSRESVRSTIYRIVQAEIDKLNKLNHTLYETPKIISDGDDDYSIANATYVVNNESQSKTGLINYVDQDGKVVKTDQVSGKVGDQINVKLSLPDGYELANKDEQIPSSITVGEDGINTITIQVKKLPVVQTTDWQKNANNQWVYNGKTDQDLKGTQYVQLPTIPDTNVQGNTNWYFVKDGIAQSGVQQWAGTYYYFDPTTYLRVDNDYRQSQWGDWYMFGKDGRIATGLYKWDKNNQWYYFNPITYLAVTNDYIQANDGNWYLFTADGTAASRVAKWAGTYYYFDPVTHLRVDNNYVQSQWGDWYLFGNDGRILSGVQQWAGTYYYFDPTTYLRVDDDYVTSQWGLKYMFGKDGRIATGLYKWDKNNQWYYFNPTTYLAVTNNYIQANDGHWYLFTADGTAASRVAKWAGTYYYFDPQTHLRVDDNYVTSQWGLKYMFGKDGRIATGLYKWDKNNQWYYFNPTTYLAVTNNYIQANDGHWYLFTADGTAASRVAKWAGTYYYFDPVTHLRVDNNYVQSQWGDWYMFGNDGRIITGRTLWYGNYYYFDPVTYLKVTNKWVDGNYYDEDGAQAISKLVTINNRLYYFDDQGKEISNQFRTIHGNTYYFGNDSAAVTGLQTIDGKIYKFSDYGYLLGNHYVKIENGKLNIYSLADNSLIKTVEAGPWENMAYSMDSNSINNIDGYISYTGWYRPYGTSQDGKTWYPTTVADWRPILMYVWPSKDVQVKFIQYFVNHGYENANYGLTKGSVANLNKDTDATVLNTAAQNLRYVIEQSIATNKGTGKLANDINGFAATVPELSASSELSVQSMPNYKPDESGTVDSDQVIFDNNDSNDQRRGNTSYADSKYRLMNRTINNQTGNDNSDNSPELLVGNDIDNSNPVVQAENLNWEYFLLNYGKLMGYNQDGNFDGFRIDASDNIDADVLDQMGQLMNDMYHMKGNPQNANNHLSYNEGYHSGAAQMLNKKGNPQLYMDSGEFYTLENVLGRANNRDTISNLVTNSIVNRQNDVTENEATPNWSFVTNHDQRKNLINRLIIKDHPGIAYIMGSAYKAEYANQAWQEFYADQKKTDKQYAQYNVPAQYAILLSNKDTVPQIYYGDLYNETAQYMQEKSIYYDAITTLMKARKQFVSGGQTMTKLSDNLIASVRYGKGVANANSEGTDSLSRTSGMAVIVGNNPQMAEQTISINMGRAHANEQYRNLLDTTDNGLTYNADGAENPETLTTDDNGILKVTVKGYSNPYVSGYLGVWVPVVSGNQDVTTNAATVSADSNKIFESNAALDSHMIYEDFSLYQPEPTSTENHAYNIIAQNAELFNNLGITDFWMAPAYTPAGMSRYNEGYSVADRYNLGTNANPTKYGSGEELANAIAALHSAGLKVQEDIVMNQMIGFSGQEAVTVTRADNRGMQTYVNGKTYANQIYFAYTTGGGNGQETYGGKYLSELQSKYPDLFTTRSISTGVAPDPTTHITKWSAKYENGTSLQNIGIGLAVKLPNGEYAYLNDSNNKAFNTTLPETMSSADYYANI</sequence>
<keyword evidence="5" id="KW-0808">Transferase</keyword>
<evidence type="ECO:0000259" key="9">
    <source>
        <dbReference type="Pfam" id="PF02324"/>
    </source>
</evidence>
<feature type="compositionally biased region" description="Low complexity" evidence="8">
    <location>
        <begin position="164"/>
        <end position="175"/>
    </location>
</feature>
<comment type="similarity">
    <text evidence="2">Belongs to the glycosyl hydrolase 70 family.</text>
</comment>
<feature type="compositionally biased region" description="Polar residues" evidence="8">
    <location>
        <begin position="146"/>
        <end position="163"/>
    </location>
</feature>
<dbReference type="Pfam" id="PF02324">
    <property type="entry name" value="Glyco_hydro_70"/>
    <property type="match status" value="1"/>
</dbReference>
<evidence type="ECO:0000256" key="8">
    <source>
        <dbReference type="SAM" id="MobiDB-lite"/>
    </source>
</evidence>
<dbReference type="Gene3D" id="3.20.20.470">
    <property type="entry name" value="Glucansucrase"/>
    <property type="match status" value="1"/>
</dbReference>
<evidence type="ECO:0000256" key="6">
    <source>
        <dbReference type="ARBA" id="ARBA00022729"/>
    </source>
</evidence>
<name>A0A1Z2RUH0_LIMFE</name>
<dbReference type="InterPro" id="IPR022263">
    <property type="entry name" value="KxYKxGKxW"/>
</dbReference>
<dbReference type="Pfam" id="PF06458">
    <property type="entry name" value="MucBP"/>
    <property type="match status" value="1"/>
</dbReference>
<feature type="domain" description="MucBP" evidence="10">
    <location>
        <begin position="530"/>
        <end position="581"/>
    </location>
</feature>
<feature type="compositionally biased region" description="Polar residues" evidence="8">
    <location>
        <begin position="1285"/>
        <end position="1309"/>
    </location>
</feature>
<dbReference type="SUPFAM" id="SSF51445">
    <property type="entry name" value="(Trans)glycosidases"/>
    <property type="match status" value="2"/>
</dbReference>
<evidence type="ECO:0000256" key="3">
    <source>
        <dbReference type="ARBA" id="ARBA00012592"/>
    </source>
</evidence>
<dbReference type="EC" id="2.4.1.5" evidence="3"/>
<dbReference type="Gene3D" id="2.10.270.10">
    <property type="entry name" value="Cholin Binding"/>
    <property type="match status" value="7"/>
</dbReference>
<feature type="region of interest" description="Disordered" evidence="8">
    <location>
        <begin position="146"/>
        <end position="175"/>
    </location>
</feature>
<dbReference type="InterPro" id="IPR003318">
    <property type="entry name" value="Glyco_hydro70cat"/>
</dbReference>
<evidence type="ECO:0000313" key="11">
    <source>
        <dbReference type="EMBL" id="ASA47860.1"/>
    </source>
</evidence>
<feature type="domain" description="Glycoside hydrolase family 70 catalytic" evidence="9">
    <location>
        <begin position="1179"/>
        <end position="1981"/>
    </location>
</feature>
<dbReference type="NCBIfam" id="TIGR02167">
    <property type="entry name" value="Liste_lipo_26"/>
    <property type="match status" value="3"/>
</dbReference>
<keyword evidence="6" id="KW-0732">Signal</keyword>
<dbReference type="GO" id="GO:0009250">
    <property type="term" value="P:glucan biosynthetic process"/>
    <property type="evidence" value="ECO:0007669"/>
    <property type="project" value="InterPro"/>
</dbReference>
<keyword evidence="4" id="KW-0328">Glycosyltransferase</keyword>
<evidence type="ECO:0000256" key="5">
    <source>
        <dbReference type="ARBA" id="ARBA00022679"/>
    </source>
</evidence>